<dbReference type="EMBL" id="LAZR01023886">
    <property type="protein sequence ID" value="KKL76986.1"/>
    <property type="molecule type" value="Genomic_DNA"/>
</dbReference>
<protein>
    <submittedName>
        <fullName evidence="2">Uncharacterized protein</fullName>
    </submittedName>
</protein>
<organism evidence="2">
    <name type="scientific">marine sediment metagenome</name>
    <dbReference type="NCBI Taxonomy" id="412755"/>
    <lineage>
        <taxon>unclassified sequences</taxon>
        <taxon>metagenomes</taxon>
        <taxon>ecological metagenomes</taxon>
    </lineage>
</organism>
<comment type="caution">
    <text evidence="2">The sequence shown here is derived from an EMBL/GenBank/DDBJ whole genome shotgun (WGS) entry which is preliminary data.</text>
</comment>
<keyword evidence="1" id="KW-1133">Transmembrane helix</keyword>
<keyword evidence="1" id="KW-0812">Transmembrane</keyword>
<accession>A0A0F9FEX6</accession>
<reference evidence="2" key="1">
    <citation type="journal article" date="2015" name="Nature">
        <title>Complex archaea that bridge the gap between prokaryotes and eukaryotes.</title>
        <authorList>
            <person name="Spang A."/>
            <person name="Saw J.H."/>
            <person name="Jorgensen S.L."/>
            <person name="Zaremba-Niedzwiedzka K."/>
            <person name="Martijn J."/>
            <person name="Lind A.E."/>
            <person name="van Eijk R."/>
            <person name="Schleper C."/>
            <person name="Guy L."/>
            <person name="Ettema T.J."/>
        </authorList>
    </citation>
    <scope>NUCLEOTIDE SEQUENCE</scope>
</reference>
<proteinExistence type="predicted"/>
<feature type="transmembrane region" description="Helical" evidence="1">
    <location>
        <begin position="35"/>
        <end position="54"/>
    </location>
</feature>
<evidence type="ECO:0000313" key="2">
    <source>
        <dbReference type="EMBL" id="KKL76986.1"/>
    </source>
</evidence>
<keyword evidence="1" id="KW-0472">Membrane</keyword>
<gene>
    <name evidence="2" type="ORF">LCGC14_2039410</name>
</gene>
<sequence length="145" mass="16648">MWWIVPVALTVVALGFMLLARWREGAGDPIDWGPAHLVPCISLCVVAFVMWIAAPMSWFETRDAAWGATEYYESVIFPNMVEEGDDYVVVSNLEAGVWQSGDYNLYGYNKYLRRFRHAQETPIAQTWVYPVPEHLKYVRIEGGKE</sequence>
<name>A0A0F9FEX6_9ZZZZ</name>
<evidence type="ECO:0000256" key="1">
    <source>
        <dbReference type="SAM" id="Phobius"/>
    </source>
</evidence>
<dbReference type="AlphaFoldDB" id="A0A0F9FEX6"/>